<protein>
    <submittedName>
        <fullName evidence="2">Uncharacterized protein</fullName>
    </submittedName>
</protein>
<dbReference type="RefSeq" id="WP_190041609.1">
    <property type="nucleotide sequence ID" value="NZ_BNBE01000001.1"/>
</dbReference>
<comment type="caution">
    <text evidence="2">The sequence shown here is derived from an EMBL/GenBank/DDBJ whole genome shotgun (WGS) entry which is preliminary data.</text>
</comment>
<evidence type="ECO:0000256" key="1">
    <source>
        <dbReference type="SAM" id="Phobius"/>
    </source>
</evidence>
<sequence length="444" mass="46648">MSGTRALDLPGTAEELERYRRGGLRLAAGGFALAVLALVCFGFLPEDPPWAEDLAGFACVGGATACAFGLVRLPNVRRFRRILASGPWSAHPATVVSRHWSGEAVVLAAVDGGGLLPLRVIASRARWQEARPAPTGVLWWCGDSRGGGVLAAPGGGPLFRARPVRGTAARRRLLAVAEEARLAGLPVPAQPQAGPGVPHAPSSVSVPSYARFAAHAESWAVTPRRRKRPRRPEPDVRAVPWWRVRALRGTAGLAQVWGGLTVLVLYGALTATDVLWPEEGAEGGVPTGSLLLLTAAAAWTLWASFQVWNRGLPVVRVLVRAALAPVPVERRYALVPAPVGEGTALVVFPAHGGPDDRPEAVLPLLPPDRPVGPTGTVELRGWLDRDAEDGDADGAPVVVAWCDGRPLWPSGPYLEAGSADGAALLEALADLLEAEPAPEPTAQD</sequence>
<evidence type="ECO:0000313" key="2">
    <source>
        <dbReference type="EMBL" id="GHF95433.1"/>
    </source>
</evidence>
<feature type="transmembrane region" description="Helical" evidence="1">
    <location>
        <begin position="26"/>
        <end position="44"/>
    </location>
</feature>
<accession>A0A919ELD8</accession>
<dbReference type="AlphaFoldDB" id="A0A919ELD8"/>
<reference evidence="2" key="1">
    <citation type="journal article" date="2014" name="Int. J. Syst. Evol. Microbiol.">
        <title>Complete genome sequence of Corynebacterium casei LMG S-19264T (=DSM 44701T), isolated from a smear-ripened cheese.</title>
        <authorList>
            <consortium name="US DOE Joint Genome Institute (JGI-PGF)"/>
            <person name="Walter F."/>
            <person name="Albersmeier A."/>
            <person name="Kalinowski J."/>
            <person name="Ruckert C."/>
        </authorList>
    </citation>
    <scope>NUCLEOTIDE SEQUENCE</scope>
    <source>
        <strain evidence="2">JCM 4122</strain>
    </source>
</reference>
<keyword evidence="1" id="KW-0812">Transmembrane</keyword>
<keyword evidence="3" id="KW-1185">Reference proteome</keyword>
<keyword evidence="1" id="KW-1133">Transmembrane helix</keyword>
<feature type="transmembrane region" description="Helical" evidence="1">
    <location>
        <begin position="289"/>
        <end position="308"/>
    </location>
</feature>
<dbReference type="EMBL" id="BNBE01000001">
    <property type="protein sequence ID" value="GHF95433.1"/>
    <property type="molecule type" value="Genomic_DNA"/>
</dbReference>
<gene>
    <name evidence="2" type="ORF">GCM10017667_27010</name>
</gene>
<feature type="transmembrane region" description="Helical" evidence="1">
    <location>
        <begin position="251"/>
        <end position="269"/>
    </location>
</feature>
<feature type="transmembrane region" description="Helical" evidence="1">
    <location>
        <begin position="50"/>
        <end position="71"/>
    </location>
</feature>
<keyword evidence="1" id="KW-0472">Membrane</keyword>
<organism evidence="2 3">
    <name type="scientific">Streptomyces filamentosus</name>
    <name type="common">Streptomyces roseosporus</name>
    <dbReference type="NCBI Taxonomy" id="67294"/>
    <lineage>
        <taxon>Bacteria</taxon>
        <taxon>Bacillati</taxon>
        <taxon>Actinomycetota</taxon>
        <taxon>Actinomycetes</taxon>
        <taxon>Kitasatosporales</taxon>
        <taxon>Streptomycetaceae</taxon>
        <taxon>Streptomyces</taxon>
    </lineage>
</organism>
<dbReference type="Proteomes" id="UP000632849">
    <property type="component" value="Unassembled WGS sequence"/>
</dbReference>
<proteinExistence type="predicted"/>
<reference evidence="2" key="2">
    <citation type="submission" date="2020-09" db="EMBL/GenBank/DDBJ databases">
        <authorList>
            <person name="Sun Q."/>
            <person name="Ohkuma M."/>
        </authorList>
    </citation>
    <scope>NUCLEOTIDE SEQUENCE</scope>
    <source>
        <strain evidence="2">JCM 4122</strain>
    </source>
</reference>
<evidence type="ECO:0000313" key="3">
    <source>
        <dbReference type="Proteomes" id="UP000632849"/>
    </source>
</evidence>
<name>A0A919ELD8_STRFL</name>